<evidence type="ECO:0000313" key="3">
    <source>
        <dbReference type="EMBL" id="UUX50335.1"/>
    </source>
</evidence>
<dbReference type="GO" id="GO:0004672">
    <property type="term" value="F:protein kinase activity"/>
    <property type="evidence" value="ECO:0007669"/>
    <property type="project" value="UniProtKB-ARBA"/>
</dbReference>
<dbReference type="Proteomes" id="UP001060336">
    <property type="component" value="Chromosome"/>
</dbReference>
<evidence type="ECO:0000259" key="2">
    <source>
        <dbReference type="Pfam" id="PF01627"/>
    </source>
</evidence>
<dbReference type="Gene3D" id="1.20.120.160">
    <property type="entry name" value="HPT domain"/>
    <property type="match status" value="1"/>
</dbReference>
<keyword evidence="4" id="KW-1185">Reference proteome</keyword>
<evidence type="ECO:0000256" key="1">
    <source>
        <dbReference type="ARBA" id="ARBA00023012"/>
    </source>
</evidence>
<dbReference type="KEGG" id="naci:NUH88_01295"/>
<dbReference type="RefSeq" id="WP_257769483.1">
    <property type="nucleotide sequence ID" value="NZ_CP102480.1"/>
</dbReference>
<dbReference type="InterPro" id="IPR008207">
    <property type="entry name" value="Sig_transdc_His_kin_Hpt_dom"/>
</dbReference>
<accession>A0A9J7ASS5</accession>
<name>A0A9J7ASS5_9PROT</name>
<gene>
    <name evidence="3" type="ORF">NUH88_01295</name>
</gene>
<keyword evidence="1" id="KW-0902">Two-component regulatory system</keyword>
<sequence length="120" mass="13214">MSETSMKEAFLRLREEFLQICRGRVDAIREQERVLRSGASATDKSSALETIRRETHTISGSSGTYGYADLSNSARSVELACGSHLAEPDGQPDDILERLAKLYADADKMFADPDIGTIPF</sequence>
<dbReference type="InterPro" id="IPR036641">
    <property type="entry name" value="HPT_dom_sf"/>
</dbReference>
<dbReference type="Pfam" id="PF01627">
    <property type="entry name" value="Hpt"/>
    <property type="match status" value="1"/>
</dbReference>
<dbReference type="SUPFAM" id="SSF47226">
    <property type="entry name" value="Histidine-containing phosphotransfer domain, HPT domain"/>
    <property type="match status" value="1"/>
</dbReference>
<feature type="domain" description="HPt" evidence="2">
    <location>
        <begin position="13"/>
        <end position="100"/>
    </location>
</feature>
<reference evidence="3" key="1">
    <citation type="submission" date="2022-08" db="EMBL/GenBank/DDBJ databases">
        <title>Nisaea acidiphila sp. nov., isolated from a marine algal debris and emended description of the genus Nisaea Urios et al. 2008.</title>
        <authorList>
            <person name="Kwon K."/>
        </authorList>
    </citation>
    <scope>NUCLEOTIDE SEQUENCE</scope>
    <source>
        <strain evidence="3">MEBiC11861</strain>
    </source>
</reference>
<protein>
    <submittedName>
        <fullName evidence="3">Hpt domain-containing protein</fullName>
    </submittedName>
</protein>
<dbReference type="GO" id="GO:0000160">
    <property type="term" value="P:phosphorelay signal transduction system"/>
    <property type="evidence" value="ECO:0007669"/>
    <property type="project" value="UniProtKB-KW"/>
</dbReference>
<dbReference type="EMBL" id="CP102480">
    <property type="protein sequence ID" value="UUX50335.1"/>
    <property type="molecule type" value="Genomic_DNA"/>
</dbReference>
<dbReference type="AlphaFoldDB" id="A0A9J7ASS5"/>
<evidence type="ECO:0000313" key="4">
    <source>
        <dbReference type="Proteomes" id="UP001060336"/>
    </source>
</evidence>
<organism evidence="3 4">
    <name type="scientific">Nisaea acidiphila</name>
    <dbReference type="NCBI Taxonomy" id="1862145"/>
    <lineage>
        <taxon>Bacteria</taxon>
        <taxon>Pseudomonadati</taxon>
        <taxon>Pseudomonadota</taxon>
        <taxon>Alphaproteobacteria</taxon>
        <taxon>Rhodospirillales</taxon>
        <taxon>Thalassobaculaceae</taxon>
        <taxon>Nisaea</taxon>
    </lineage>
</organism>
<proteinExistence type="predicted"/>